<evidence type="ECO:0000313" key="2">
    <source>
        <dbReference type="Proteomes" id="UP000652761"/>
    </source>
</evidence>
<name>A0A843W8F6_COLES</name>
<proteinExistence type="predicted"/>
<dbReference type="EMBL" id="NMUH01003174">
    <property type="protein sequence ID" value="MQM04206.1"/>
    <property type="molecule type" value="Genomic_DNA"/>
</dbReference>
<sequence length="109" mass="12262">MGKYGAWSTIGLQFREEEQPWEGFVCGIRGSGEFTPPPPRVPDAGPSSIPPPVAAVCIDSYAIKFLQIRVSLHLLILEYQMLVLPLSLLLYQQVRVSLHLLILEYQVRL</sequence>
<protein>
    <submittedName>
        <fullName evidence="1">Uncharacterized protein</fullName>
    </submittedName>
</protein>
<organism evidence="1 2">
    <name type="scientific">Colocasia esculenta</name>
    <name type="common">Wild taro</name>
    <name type="synonym">Arum esculentum</name>
    <dbReference type="NCBI Taxonomy" id="4460"/>
    <lineage>
        <taxon>Eukaryota</taxon>
        <taxon>Viridiplantae</taxon>
        <taxon>Streptophyta</taxon>
        <taxon>Embryophyta</taxon>
        <taxon>Tracheophyta</taxon>
        <taxon>Spermatophyta</taxon>
        <taxon>Magnoliopsida</taxon>
        <taxon>Liliopsida</taxon>
        <taxon>Araceae</taxon>
        <taxon>Aroideae</taxon>
        <taxon>Colocasieae</taxon>
        <taxon>Colocasia</taxon>
    </lineage>
</organism>
<dbReference type="AlphaFoldDB" id="A0A843W8F6"/>
<gene>
    <name evidence="1" type="ORF">Taro_036999</name>
</gene>
<evidence type="ECO:0000313" key="1">
    <source>
        <dbReference type="EMBL" id="MQM04206.1"/>
    </source>
</evidence>
<accession>A0A843W8F6</accession>
<comment type="caution">
    <text evidence="1">The sequence shown here is derived from an EMBL/GenBank/DDBJ whole genome shotgun (WGS) entry which is preliminary data.</text>
</comment>
<dbReference type="Proteomes" id="UP000652761">
    <property type="component" value="Unassembled WGS sequence"/>
</dbReference>
<reference evidence="1" key="1">
    <citation type="submission" date="2017-07" db="EMBL/GenBank/DDBJ databases">
        <title>Taro Niue Genome Assembly and Annotation.</title>
        <authorList>
            <person name="Atibalentja N."/>
            <person name="Keating K."/>
            <person name="Fields C.J."/>
        </authorList>
    </citation>
    <scope>NUCLEOTIDE SEQUENCE</scope>
    <source>
        <strain evidence="1">Niue_2</strain>
        <tissue evidence="1">Leaf</tissue>
    </source>
</reference>
<keyword evidence="2" id="KW-1185">Reference proteome</keyword>